<dbReference type="PANTHER" id="PTHR43857">
    <property type="entry name" value="BLR7761 PROTEIN"/>
    <property type="match status" value="1"/>
</dbReference>
<dbReference type="PANTHER" id="PTHR43857:SF1">
    <property type="entry name" value="YJGH FAMILY PROTEIN"/>
    <property type="match status" value="1"/>
</dbReference>
<dbReference type="CDD" id="cd06154">
    <property type="entry name" value="YjgF_YER057c_UK114_like_6"/>
    <property type="match status" value="1"/>
</dbReference>
<name>A0A4R4NPM2_9ACTN</name>
<dbReference type="RefSeq" id="WP_132330873.1">
    <property type="nucleotide sequence ID" value="NZ_SMJZ01000015.1"/>
</dbReference>
<dbReference type="InterPro" id="IPR035959">
    <property type="entry name" value="RutC-like_sf"/>
</dbReference>
<dbReference type="InterPro" id="IPR006175">
    <property type="entry name" value="YjgF/YER057c/UK114"/>
</dbReference>
<dbReference type="EMBL" id="SMJZ01000015">
    <property type="protein sequence ID" value="TDC09717.1"/>
    <property type="molecule type" value="Genomic_DNA"/>
</dbReference>
<evidence type="ECO:0000313" key="2">
    <source>
        <dbReference type="Proteomes" id="UP000295157"/>
    </source>
</evidence>
<dbReference type="SUPFAM" id="SSF55298">
    <property type="entry name" value="YjgF-like"/>
    <property type="match status" value="1"/>
</dbReference>
<proteinExistence type="predicted"/>
<keyword evidence="2" id="KW-1185">Reference proteome</keyword>
<organism evidence="1 2">
    <name type="scientific">Nonomuraea longispora</name>
    <dbReference type="NCBI Taxonomy" id="1848320"/>
    <lineage>
        <taxon>Bacteria</taxon>
        <taxon>Bacillati</taxon>
        <taxon>Actinomycetota</taxon>
        <taxon>Actinomycetes</taxon>
        <taxon>Streptosporangiales</taxon>
        <taxon>Streptosporangiaceae</taxon>
        <taxon>Nonomuraea</taxon>
    </lineage>
</organism>
<dbReference type="AlphaFoldDB" id="A0A4R4NPM2"/>
<dbReference type="Gene3D" id="3.30.1330.40">
    <property type="entry name" value="RutC-like"/>
    <property type="match status" value="1"/>
</dbReference>
<evidence type="ECO:0000313" key="1">
    <source>
        <dbReference type="EMBL" id="TDC09717.1"/>
    </source>
</evidence>
<reference evidence="1 2" key="1">
    <citation type="submission" date="2019-02" db="EMBL/GenBank/DDBJ databases">
        <title>Draft genome sequences of novel Actinobacteria.</title>
        <authorList>
            <person name="Sahin N."/>
            <person name="Ay H."/>
            <person name="Saygin H."/>
        </authorList>
    </citation>
    <scope>NUCLEOTIDE SEQUENCE [LARGE SCALE GENOMIC DNA]</scope>
    <source>
        <strain evidence="1 2">KC201</strain>
    </source>
</reference>
<sequence>MTERRTILSGSTFEERIGYARAVVDGDRVHVSGTTGYDYATMTISDDVVEQAAQCLRNIGDALAEAGCTFRDVVRVRYLLPDRADFEPCWPVLRECFGEVRPAATMLVCGLADPRMKIEIEVDARRGGAA</sequence>
<protein>
    <submittedName>
        <fullName evidence="1">RidA family protein</fullName>
    </submittedName>
</protein>
<dbReference type="Pfam" id="PF01042">
    <property type="entry name" value="Ribonuc_L-PSP"/>
    <property type="match status" value="1"/>
</dbReference>
<comment type="caution">
    <text evidence="1">The sequence shown here is derived from an EMBL/GenBank/DDBJ whole genome shotgun (WGS) entry which is preliminary data.</text>
</comment>
<dbReference type="Proteomes" id="UP000295157">
    <property type="component" value="Unassembled WGS sequence"/>
</dbReference>
<accession>A0A4R4NPM2</accession>
<dbReference type="OrthoDB" id="9799840at2"/>
<gene>
    <name evidence="1" type="ORF">E1267_06720</name>
</gene>